<keyword evidence="2" id="KW-1185">Reference proteome</keyword>
<reference evidence="2" key="1">
    <citation type="journal article" date="2010" name="Nat. Biotechnol.">
        <title>Draft genome sequence of the oilseed species Ricinus communis.</title>
        <authorList>
            <person name="Chan A.P."/>
            <person name="Crabtree J."/>
            <person name="Zhao Q."/>
            <person name="Lorenzi H."/>
            <person name="Orvis J."/>
            <person name="Puiu D."/>
            <person name="Melake-Berhan A."/>
            <person name="Jones K.M."/>
            <person name="Redman J."/>
            <person name="Chen G."/>
            <person name="Cahoon E.B."/>
            <person name="Gedil M."/>
            <person name="Stanke M."/>
            <person name="Haas B.J."/>
            <person name="Wortman J.R."/>
            <person name="Fraser-Liggett C.M."/>
            <person name="Ravel J."/>
            <person name="Rabinowicz P.D."/>
        </authorList>
    </citation>
    <scope>NUCLEOTIDE SEQUENCE [LARGE SCALE GENOMIC DNA]</scope>
    <source>
        <strain evidence="2">cv. Hale</strain>
    </source>
</reference>
<accession>B9T7K6</accession>
<sequence length="92" mass="10433">MVVFLLRRIWKDRNEVIFKTNFWLPPQSVSKALEDLHEFTSRSSLLGSLGHPTGPLNSPFILESLALRKAIKWASIQGWSKVIFQGDALAII</sequence>
<name>B9T7K6_RICCO</name>
<evidence type="ECO:0008006" key="3">
    <source>
        <dbReference type="Google" id="ProtNLM"/>
    </source>
</evidence>
<dbReference type="Proteomes" id="UP000008311">
    <property type="component" value="Unassembled WGS sequence"/>
</dbReference>
<proteinExistence type="predicted"/>
<gene>
    <name evidence="1" type="ORF">RCOM_0080150</name>
</gene>
<evidence type="ECO:0000313" key="2">
    <source>
        <dbReference type="Proteomes" id="UP000008311"/>
    </source>
</evidence>
<organism evidence="1 2">
    <name type="scientific">Ricinus communis</name>
    <name type="common">Castor bean</name>
    <dbReference type="NCBI Taxonomy" id="3988"/>
    <lineage>
        <taxon>Eukaryota</taxon>
        <taxon>Viridiplantae</taxon>
        <taxon>Streptophyta</taxon>
        <taxon>Embryophyta</taxon>
        <taxon>Tracheophyta</taxon>
        <taxon>Spermatophyta</taxon>
        <taxon>Magnoliopsida</taxon>
        <taxon>eudicotyledons</taxon>
        <taxon>Gunneridae</taxon>
        <taxon>Pentapetalae</taxon>
        <taxon>rosids</taxon>
        <taxon>fabids</taxon>
        <taxon>Malpighiales</taxon>
        <taxon>Euphorbiaceae</taxon>
        <taxon>Acalyphoideae</taxon>
        <taxon>Acalypheae</taxon>
        <taxon>Ricinus</taxon>
    </lineage>
</organism>
<dbReference type="EMBL" id="EQ974768">
    <property type="protein sequence ID" value="EEF28157.1"/>
    <property type="molecule type" value="Genomic_DNA"/>
</dbReference>
<dbReference type="AlphaFoldDB" id="B9T7K6"/>
<evidence type="ECO:0000313" key="1">
    <source>
        <dbReference type="EMBL" id="EEF28157.1"/>
    </source>
</evidence>
<protein>
    <recommendedName>
        <fullName evidence="3">RNase H type-1 domain-containing protein</fullName>
    </recommendedName>
</protein>
<dbReference type="InParanoid" id="B9T7K6"/>